<dbReference type="RefSeq" id="WP_156242726.1">
    <property type="nucleotide sequence ID" value="NZ_BAAAZL010000004.1"/>
</dbReference>
<dbReference type="Gene3D" id="3.10.20.440">
    <property type="entry name" value="2Fe-2S iron-sulphur cluster binding domain, sarcosine oxidase, alpha subunit, N-terminal domain"/>
    <property type="match status" value="1"/>
</dbReference>
<proteinExistence type="predicted"/>
<accession>A0A6I6E237</accession>
<dbReference type="InterPro" id="IPR036010">
    <property type="entry name" value="2Fe-2S_ferredoxin-like_sf"/>
</dbReference>
<dbReference type="OrthoDB" id="573392at2"/>
<evidence type="ECO:0000256" key="1">
    <source>
        <dbReference type="ARBA" id="ARBA00023002"/>
    </source>
</evidence>
<dbReference type="AlphaFoldDB" id="A0A6I6E237"/>
<evidence type="ECO:0000313" key="4">
    <source>
        <dbReference type="Proteomes" id="UP000422989"/>
    </source>
</evidence>
<dbReference type="InterPro" id="IPR042204">
    <property type="entry name" value="2Fe-2S-bd_N"/>
</dbReference>
<dbReference type="GO" id="GO:0016491">
    <property type="term" value="F:oxidoreductase activity"/>
    <property type="evidence" value="ECO:0007669"/>
    <property type="project" value="UniProtKB-KW"/>
</dbReference>
<protein>
    <submittedName>
        <fullName evidence="3">(2Fe-2S)-binding protein</fullName>
    </submittedName>
</protein>
<evidence type="ECO:0000313" key="3">
    <source>
        <dbReference type="EMBL" id="QGU28214.1"/>
    </source>
</evidence>
<dbReference type="EMBL" id="CP032550">
    <property type="protein sequence ID" value="QGU28214.1"/>
    <property type="molecule type" value="Genomic_DNA"/>
</dbReference>
<feature type="region of interest" description="Disordered" evidence="2">
    <location>
        <begin position="80"/>
        <end position="99"/>
    </location>
</feature>
<sequence>MTEDAPAGATLTFDGRPIPFRPGQTVGAALTAQGIVSWRTTRREHTERGLFCGIGVCFDCLVTVDGQRVQRACITPACDGQDVRSEHPDTALPIPGEQA</sequence>
<dbReference type="Pfam" id="PF13510">
    <property type="entry name" value="Fer2_4"/>
    <property type="match status" value="1"/>
</dbReference>
<keyword evidence="4" id="KW-1185">Reference proteome</keyword>
<dbReference type="GO" id="GO:0051536">
    <property type="term" value="F:iron-sulfur cluster binding"/>
    <property type="evidence" value="ECO:0007669"/>
    <property type="project" value="InterPro"/>
</dbReference>
<gene>
    <name evidence="3" type="ORF">D7D94_11415</name>
</gene>
<organism evidence="3 4">
    <name type="scientific">Microbacterium oryzae</name>
    <dbReference type="NCBI Taxonomy" id="743009"/>
    <lineage>
        <taxon>Bacteria</taxon>
        <taxon>Bacillati</taxon>
        <taxon>Actinomycetota</taxon>
        <taxon>Actinomycetes</taxon>
        <taxon>Micrococcales</taxon>
        <taxon>Microbacteriaceae</taxon>
        <taxon>Microbacterium</taxon>
    </lineage>
</organism>
<dbReference type="KEGG" id="moj:D7D94_11415"/>
<keyword evidence="1" id="KW-0560">Oxidoreductase</keyword>
<dbReference type="SUPFAM" id="SSF54292">
    <property type="entry name" value="2Fe-2S ferredoxin-like"/>
    <property type="match status" value="1"/>
</dbReference>
<name>A0A6I6E237_9MICO</name>
<evidence type="ECO:0000256" key="2">
    <source>
        <dbReference type="SAM" id="MobiDB-lite"/>
    </source>
</evidence>
<reference evidence="3 4" key="1">
    <citation type="submission" date="2018-09" db="EMBL/GenBank/DDBJ databases">
        <title>Whole genome sequencing of Microbacterium oryzae strain MB-10T.</title>
        <authorList>
            <person name="Das S.K."/>
        </authorList>
    </citation>
    <scope>NUCLEOTIDE SEQUENCE [LARGE SCALE GENOMIC DNA]</scope>
    <source>
        <strain evidence="3 4">MB-10</strain>
    </source>
</reference>
<dbReference type="Proteomes" id="UP000422989">
    <property type="component" value="Chromosome"/>
</dbReference>